<protein>
    <submittedName>
        <fullName evidence="7">Uncharacterized protein</fullName>
    </submittedName>
</protein>
<dbReference type="Proteomes" id="UP000013827">
    <property type="component" value="Unassembled WGS sequence"/>
</dbReference>
<dbReference type="SUPFAM" id="SSF101887">
    <property type="entry name" value="Apyrase"/>
    <property type="match status" value="1"/>
</dbReference>
<evidence type="ECO:0000256" key="4">
    <source>
        <dbReference type="ARBA" id="ARBA00022837"/>
    </source>
</evidence>
<accession>A0A0D3KD72</accession>
<evidence type="ECO:0000313" key="7">
    <source>
        <dbReference type="EnsemblProtists" id="EOD33707"/>
    </source>
</evidence>
<dbReference type="InterPro" id="IPR009283">
    <property type="entry name" value="Apyrase"/>
</dbReference>
<evidence type="ECO:0000313" key="8">
    <source>
        <dbReference type="Proteomes" id="UP000013827"/>
    </source>
</evidence>
<keyword evidence="3" id="KW-0378">Hydrolase</keyword>
<evidence type="ECO:0000256" key="2">
    <source>
        <dbReference type="ARBA" id="ARBA00022723"/>
    </source>
</evidence>
<dbReference type="RefSeq" id="XP_005786136.1">
    <property type="nucleotide sequence ID" value="XM_005786079.1"/>
</dbReference>
<name>A0A0D3KD72_EMIH1</name>
<dbReference type="PANTHER" id="PTHR13023:SF3">
    <property type="entry name" value="SOLUBLE CALCIUM-ACTIVATED NUCLEOTIDASE 1"/>
    <property type="match status" value="1"/>
</dbReference>
<dbReference type="AlphaFoldDB" id="A0A0D3KD72"/>
<dbReference type="EnsemblProtists" id="EOD33707">
    <property type="protein sequence ID" value="EOD33707"/>
    <property type="gene ID" value="EMIHUDRAFT_313965"/>
</dbReference>
<feature type="binding site" evidence="6">
    <location>
        <position position="177"/>
    </location>
    <ligand>
        <name>Ca(2+)</name>
        <dbReference type="ChEBI" id="CHEBI:29108"/>
    </ligand>
</feature>
<dbReference type="GO" id="GO:0005509">
    <property type="term" value="F:calcium ion binding"/>
    <property type="evidence" value="ECO:0007669"/>
    <property type="project" value="InterPro"/>
</dbReference>
<dbReference type="PaxDb" id="2903-EOD33707"/>
<sequence length="239" mass="25458">MRRTRRPRGWAATERCGLCAADPQLPPDGPRRTRARDRVLSGVRPLALRCASASKARDPSSRLPHPLSAAPGGVVVLCAAPPLERAVRRGSENPPPPRARWRRLSRRFSQRHRALEQALDETRAGHTLLRYSAPGGRDGGHPVSLLSPRSSGPTGAHVSAVPLGGSSGAADPSRGVSALKLLPGRRDVLVALKTEESGGRVASYLSILRSESGEALMPDAEVAQGFKFEGLEVSVPTYV</sequence>
<dbReference type="GO" id="GO:0030166">
    <property type="term" value="P:proteoglycan biosynthetic process"/>
    <property type="evidence" value="ECO:0007669"/>
    <property type="project" value="TreeGrafter"/>
</dbReference>
<keyword evidence="2 6" id="KW-0479">Metal-binding</keyword>
<dbReference type="Gene3D" id="2.120.10.100">
    <property type="entry name" value="Apyrase"/>
    <property type="match status" value="1"/>
</dbReference>
<evidence type="ECO:0000256" key="6">
    <source>
        <dbReference type="PIRSR" id="PIRSR609283-1"/>
    </source>
</evidence>
<organism evidence="7 8">
    <name type="scientific">Emiliania huxleyi (strain CCMP1516)</name>
    <dbReference type="NCBI Taxonomy" id="280463"/>
    <lineage>
        <taxon>Eukaryota</taxon>
        <taxon>Haptista</taxon>
        <taxon>Haptophyta</taxon>
        <taxon>Prymnesiophyceae</taxon>
        <taxon>Isochrysidales</taxon>
        <taxon>Noelaerhabdaceae</taxon>
        <taxon>Emiliania</taxon>
    </lineage>
</organism>
<keyword evidence="8" id="KW-1185">Reference proteome</keyword>
<evidence type="ECO:0000256" key="3">
    <source>
        <dbReference type="ARBA" id="ARBA00022801"/>
    </source>
</evidence>
<evidence type="ECO:0000256" key="1">
    <source>
        <dbReference type="ARBA" id="ARBA00001913"/>
    </source>
</evidence>
<feature type="binding site" evidence="6">
    <location>
        <position position="229"/>
    </location>
    <ligand>
        <name>Ca(2+)</name>
        <dbReference type="ChEBI" id="CHEBI:29108"/>
    </ligand>
</feature>
<keyword evidence="4 6" id="KW-0106">Calcium</keyword>
<dbReference type="PANTHER" id="PTHR13023">
    <property type="entry name" value="APYRASE"/>
    <property type="match status" value="1"/>
</dbReference>
<dbReference type="KEGG" id="ehx:EMIHUDRAFT_313965"/>
<dbReference type="HOGENOM" id="CLU_1162967_0_0_1"/>
<dbReference type="Pfam" id="PF06079">
    <property type="entry name" value="Apyrase"/>
    <property type="match status" value="1"/>
</dbReference>
<comment type="cofactor">
    <cofactor evidence="1 6">
        <name>Ca(2+)</name>
        <dbReference type="ChEBI" id="CHEBI:29108"/>
    </cofactor>
</comment>
<dbReference type="InterPro" id="IPR036258">
    <property type="entry name" value="Apyrase_sf"/>
</dbReference>
<proteinExistence type="inferred from homology"/>
<comment type="similarity">
    <text evidence="5">Belongs to the apyrase family.</text>
</comment>
<evidence type="ECO:0000256" key="5">
    <source>
        <dbReference type="ARBA" id="ARBA00025738"/>
    </source>
</evidence>
<reference evidence="8" key="1">
    <citation type="journal article" date="2013" name="Nature">
        <title>Pan genome of the phytoplankton Emiliania underpins its global distribution.</title>
        <authorList>
            <person name="Read B.A."/>
            <person name="Kegel J."/>
            <person name="Klute M.J."/>
            <person name="Kuo A."/>
            <person name="Lefebvre S.C."/>
            <person name="Maumus F."/>
            <person name="Mayer C."/>
            <person name="Miller J."/>
            <person name="Monier A."/>
            <person name="Salamov A."/>
            <person name="Young J."/>
            <person name="Aguilar M."/>
            <person name="Claverie J.M."/>
            <person name="Frickenhaus S."/>
            <person name="Gonzalez K."/>
            <person name="Herman E.K."/>
            <person name="Lin Y.C."/>
            <person name="Napier J."/>
            <person name="Ogata H."/>
            <person name="Sarno A.F."/>
            <person name="Shmutz J."/>
            <person name="Schroeder D."/>
            <person name="de Vargas C."/>
            <person name="Verret F."/>
            <person name="von Dassow P."/>
            <person name="Valentin K."/>
            <person name="Van de Peer Y."/>
            <person name="Wheeler G."/>
            <person name="Dacks J.B."/>
            <person name="Delwiche C.F."/>
            <person name="Dyhrman S.T."/>
            <person name="Glockner G."/>
            <person name="John U."/>
            <person name="Richards T."/>
            <person name="Worden A.Z."/>
            <person name="Zhang X."/>
            <person name="Grigoriev I.V."/>
            <person name="Allen A.E."/>
            <person name="Bidle K."/>
            <person name="Borodovsky M."/>
            <person name="Bowler C."/>
            <person name="Brownlee C."/>
            <person name="Cock J.M."/>
            <person name="Elias M."/>
            <person name="Gladyshev V.N."/>
            <person name="Groth M."/>
            <person name="Guda C."/>
            <person name="Hadaegh A."/>
            <person name="Iglesias-Rodriguez M.D."/>
            <person name="Jenkins J."/>
            <person name="Jones B.M."/>
            <person name="Lawson T."/>
            <person name="Leese F."/>
            <person name="Lindquist E."/>
            <person name="Lobanov A."/>
            <person name="Lomsadze A."/>
            <person name="Malik S.B."/>
            <person name="Marsh M.E."/>
            <person name="Mackinder L."/>
            <person name="Mock T."/>
            <person name="Mueller-Roeber B."/>
            <person name="Pagarete A."/>
            <person name="Parker M."/>
            <person name="Probert I."/>
            <person name="Quesneville H."/>
            <person name="Raines C."/>
            <person name="Rensing S.A."/>
            <person name="Riano-Pachon D.M."/>
            <person name="Richier S."/>
            <person name="Rokitta S."/>
            <person name="Shiraiwa Y."/>
            <person name="Soanes D.M."/>
            <person name="van der Giezen M."/>
            <person name="Wahlund T.M."/>
            <person name="Williams B."/>
            <person name="Wilson W."/>
            <person name="Wolfe G."/>
            <person name="Wurch L.L."/>
        </authorList>
    </citation>
    <scope>NUCLEOTIDE SEQUENCE</scope>
</reference>
<reference evidence="7" key="2">
    <citation type="submission" date="2024-10" db="UniProtKB">
        <authorList>
            <consortium name="EnsemblProtists"/>
        </authorList>
    </citation>
    <scope>IDENTIFICATION</scope>
</reference>
<dbReference type="GeneID" id="17278978"/>
<dbReference type="GO" id="GO:0045134">
    <property type="term" value="F:UDP phosphatase activity"/>
    <property type="evidence" value="ECO:0007669"/>
    <property type="project" value="TreeGrafter"/>
</dbReference>
<dbReference type="GO" id="GO:0004382">
    <property type="term" value="F:GDP phosphatase activity"/>
    <property type="evidence" value="ECO:0007669"/>
    <property type="project" value="TreeGrafter"/>
</dbReference>